<dbReference type="Pfam" id="PF24363">
    <property type="entry name" value="DUF7519"/>
    <property type="match status" value="1"/>
</dbReference>
<feature type="transmembrane region" description="Helical" evidence="1">
    <location>
        <begin position="83"/>
        <end position="100"/>
    </location>
</feature>
<evidence type="ECO:0000313" key="3">
    <source>
        <dbReference type="Proteomes" id="UP000198882"/>
    </source>
</evidence>
<keyword evidence="3" id="KW-1185">Reference proteome</keyword>
<name>A0A1G9DEB1_9EURY</name>
<feature type="transmembrane region" description="Helical" evidence="1">
    <location>
        <begin position="35"/>
        <end position="56"/>
    </location>
</feature>
<dbReference type="OrthoDB" id="170861at2157"/>
<dbReference type="Proteomes" id="UP000198882">
    <property type="component" value="Unassembled WGS sequence"/>
</dbReference>
<keyword evidence="1" id="KW-1133">Transmembrane helix</keyword>
<gene>
    <name evidence="2" type="ORF">SAMN04515672_3552</name>
</gene>
<reference evidence="3" key="1">
    <citation type="submission" date="2016-10" db="EMBL/GenBank/DDBJ databases">
        <authorList>
            <person name="Varghese N."/>
            <person name="Submissions S."/>
        </authorList>
    </citation>
    <scope>NUCLEOTIDE SEQUENCE [LARGE SCALE GENOMIC DNA]</scope>
    <source>
        <strain evidence="3">B4,CECT 8067,JCM 17497</strain>
    </source>
</reference>
<dbReference type="RefSeq" id="WP_090310084.1">
    <property type="nucleotide sequence ID" value="NZ_FNFE01000005.1"/>
</dbReference>
<dbReference type="STRING" id="1095776.SAMN04515672_3552"/>
<proteinExistence type="predicted"/>
<keyword evidence="1" id="KW-0812">Transmembrane</keyword>
<evidence type="ECO:0000256" key="1">
    <source>
        <dbReference type="SAM" id="Phobius"/>
    </source>
</evidence>
<feature type="transmembrane region" description="Helical" evidence="1">
    <location>
        <begin position="121"/>
        <end position="145"/>
    </location>
</feature>
<feature type="transmembrane region" description="Helical" evidence="1">
    <location>
        <begin position="151"/>
        <end position="170"/>
    </location>
</feature>
<evidence type="ECO:0000313" key="2">
    <source>
        <dbReference type="EMBL" id="SDK62179.1"/>
    </source>
</evidence>
<keyword evidence="1" id="KW-0472">Membrane</keyword>
<protein>
    <submittedName>
        <fullName evidence="2">Uncharacterized protein</fullName>
    </submittedName>
</protein>
<accession>A0A1G9DEB1</accession>
<dbReference type="InterPro" id="IPR055941">
    <property type="entry name" value="DUF7519"/>
</dbReference>
<dbReference type="AlphaFoldDB" id="A0A1G9DEB1"/>
<feature type="transmembrane region" description="Helical" evidence="1">
    <location>
        <begin position="61"/>
        <end position="77"/>
    </location>
</feature>
<sequence>MTRSTTPSTGGPPAKLSSWITVCLAGIGWSTTVPYSFSGASIATVAWLLVGLALVVSDRQILSIATAGLVLGGFVAAGDGARLIAVLVGVTAAVLAWDIGNNAISIGRQLGPDASTARIEYVHATASLVAGLCIIAITYLSSLLFTGPQPLIVVVYLLLAAGLITVVLSLRDG</sequence>
<organism evidence="2 3">
    <name type="scientific">Natronorubrum texcoconense</name>
    <dbReference type="NCBI Taxonomy" id="1095776"/>
    <lineage>
        <taxon>Archaea</taxon>
        <taxon>Methanobacteriati</taxon>
        <taxon>Methanobacteriota</taxon>
        <taxon>Stenosarchaea group</taxon>
        <taxon>Halobacteria</taxon>
        <taxon>Halobacteriales</taxon>
        <taxon>Natrialbaceae</taxon>
        <taxon>Natronorubrum</taxon>
    </lineage>
</organism>
<dbReference type="EMBL" id="FNFE01000005">
    <property type="protein sequence ID" value="SDK62179.1"/>
    <property type="molecule type" value="Genomic_DNA"/>
</dbReference>